<dbReference type="Proteomes" id="UP000199029">
    <property type="component" value="Unassembled WGS sequence"/>
</dbReference>
<dbReference type="RefSeq" id="WP_092678353.1">
    <property type="nucleotide sequence ID" value="NZ_FOXS01000008.1"/>
</dbReference>
<dbReference type="SUPFAM" id="SSF49464">
    <property type="entry name" value="Carboxypeptidase regulatory domain-like"/>
    <property type="match status" value="1"/>
</dbReference>
<gene>
    <name evidence="1" type="ORF">SAMN04515668_4419</name>
</gene>
<dbReference type="OrthoDB" id="603275at2"/>
<reference evidence="2" key="1">
    <citation type="submission" date="2016-10" db="EMBL/GenBank/DDBJ databases">
        <authorList>
            <person name="Varghese N."/>
            <person name="Submissions S."/>
        </authorList>
    </citation>
    <scope>NUCLEOTIDE SEQUENCE [LARGE SCALE GENOMIC DNA]</scope>
    <source>
        <strain evidence="2">OR362-8,ATCC BAA-1266,JCM 13504</strain>
    </source>
</reference>
<keyword evidence="2" id="KW-1185">Reference proteome</keyword>
<accession>A0A1I6BE77</accession>
<evidence type="ECO:0000313" key="1">
    <source>
        <dbReference type="EMBL" id="SFQ79253.1"/>
    </source>
</evidence>
<dbReference type="AlphaFoldDB" id="A0A1I6BE77"/>
<organism evidence="1 2">
    <name type="scientific">Hymenobacter arizonensis</name>
    <name type="common">Siccationidurans arizonensis</name>
    <dbReference type="NCBI Taxonomy" id="1227077"/>
    <lineage>
        <taxon>Bacteria</taxon>
        <taxon>Pseudomonadati</taxon>
        <taxon>Bacteroidota</taxon>
        <taxon>Cytophagia</taxon>
        <taxon>Cytophagales</taxon>
        <taxon>Hymenobacteraceae</taxon>
        <taxon>Hymenobacter</taxon>
    </lineage>
</organism>
<dbReference type="EMBL" id="FOXS01000008">
    <property type="protein sequence ID" value="SFQ79253.1"/>
    <property type="molecule type" value="Genomic_DNA"/>
</dbReference>
<dbReference type="InterPro" id="IPR008969">
    <property type="entry name" value="CarboxyPept-like_regulatory"/>
</dbReference>
<name>A0A1I6BE77_HYMAR</name>
<proteinExistence type="predicted"/>
<protein>
    <recommendedName>
        <fullName evidence="3">Carboxypeptidase regulatory-like domain-containing protein</fullName>
    </recommendedName>
</protein>
<evidence type="ECO:0008006" key="3">
    <source>
        <dbReference type="Google" id="ProtNLM"/>
    </source>
</evidence>
<sequence>MQIRAILILVVGWQIGSAPQLLAQTILTGTVRNAAGQPLEGILLEAETKTQPPATAFVVSAADGRFQLTLAATPASDSLLLSARAMGYAAQLQRLANRSQAVALTLREEATKLKEVVVQGEPITRQGDTLSYAVAAFSNKQDRVISDVLKKMPGIAVAGDGQISYEGRPISSFNINGQNLLEGRYTMASDNLPADAVQSVQVLERHQPIKALDGRIRPEAAALNITLKKKITATGQARLGAGAAARPLTGLWNANASPMLFTKKQQLLDTYQTNNTGQDVAAELNPLTVAELPQQGESSAQKPDLTRILNLGRPPVASSRYLFNRVHLLSANHLVTLSKDNQLRVNASYRHDAQRQLGRSRTEYYLPDNRTVRLTETKDNRLYFDALQADLAFIKNVKDYYLKNTLSLDRRWDSQRGLLDLNEGQRRIAQAARNPFGAVTNRLGLVRPWGAGRTVQVSSLLFYTDSPQELTVRPGPFAGALADGAAYAEARQQARLSSFFTSNSLGLNGSRSHWGYAGTVGFSQEIQHLRSTLVTSAPPTAARPDLRNNLRWARGRAYAQPEISYKSEGGSASLEVPVSYHDFRATDRPLAAGQRLRVVVAEPRLRLRRDLGALWYAAAGAGLSNDFGDVNQLNYGLLLRDYRTLHRNDALLPRQRGQRYNAGLYFKNPLNALFFNASYSFNNTLTNRLYSSEIDASGAVTAVALDQNARRLSHSVLSSVSKFVSPWKTNLSLQLVGFTSRQPQVLNEQLTQTQSRSLTGAFKASVSAFDWGSLEYNATLTGLRSRVAGATDQPLALLQDHHVSLSVFPVGRHQVSLAADYYASRGPAAPVQAVFADVSYRYVLPTAGRKVDLEVRWSNIFDTRQYQYGYVSQFLLTQSTYELRPAQVLASVRLSL</sequence>
<dbReference type="SUPFAM" id="SSF56935">
    <property type="entry name" value="Porins"/>
    <property type="match status" value="1"/>
</dbReference>
<dbReference type="STRING" id="1227077.SAMN04515668_4419"/>
<evidence type="ECO:0000313" key="2">
    <source>
        <dbReference type="Proteomes" id="UP000199029"/>
    </source>
</evidence>